<dbReference type="AlphaFoldDB" id="A0A212FFR3"/>
<comment type="caution">
    <text evidence="5">The sequence shown here is derived from an EMBL/GenBank/DDBJ whole genome shotgun (WGS) entry which is preliminary data.</text>
</comment>
<sequence>MLEEDKIENIIGRFGKYQRWIFILLTISRLPTDYQLVNVVFLLPNVQYTCLDEEAYNQTNYCPCKNPQYDLSAIGNSVTSTFGLICEKRHLASLAQSILQAGILIGGIFYGYLSDRYGRRKIAVFLALICEVLFVSLSAATTQFWMFIAMRFLIGTAVGGTMLCAYIMLVELSGKSFRPYLAGMIDISLIISYFTLPILAYFLRDWRKLQLVLSLPWLYTVVIYFVLPESPRWLITTGQKDKAVEVLSYIAKRNNRPTENIRVTVENLIYEEETSNRQQKHGTYLDLFRTPKVRAYTFITAFIWLSISHTFFGINQYIGRLEGNIYINVIFSSIGLIPGMTLVVIASLYLNRRLAVVISCGVAAISLIVFIFIPSNMNNLILVFAVIGQTGAFTAFAQIYLYSSEIFPTIIRNSAMGFASMFARFGGFIAPFVVNIGTEWVSIVIFSLLVTFAGISCYFLPETKGTVLLNTIDETENSIKKLTDDVN</sequence>
<dbReference type="PANTHER" id="PTHR24064">
    <property type="entry name" value="SOLUTE CARRIER FAMILY 22 MEMBER"/>
    <property type="match status" value="1"/>
</dbReference>
<gene>
    <name evidence="5" type="ORF">KGM_203168</name>
</gene>
<evidence type="ECO:0000256" key="3">
    <source>
        <dbReference type="ARBA" id="ARBA00022989"/>
    </source>
</evidence>
<dbReference type="PROSITE" id="PS50850">
    <property type="entry name" value="MFS"/>
    <property type="match status" value="1"/>
</dbReference>
<keyword evidence="3" id="KW-1133">Transmembrane helix</keyword>
<dbReference type="Proteomes" id="UP000007151">
    <property type="component" value="Unassembled WGS sequence"/>
</dbReference>
<comment type="subcellular location">
    <subcellularLocation>
        <location evidence="1">Membrane</location>
        <topology evidence="1">Multi-pass membrane protein</topology>
    </subcellularLocation>
</comment>
<dbReference type="Pfam" id="PF00083">
    <property type="entry name" value="Sugar_tr"/>
    <property type="match status" value="1"/>
</dbReference>
<dbReference type="GO" id="GO:0022857">
    <property type="term" value="F:transmembrane transporter activity"/>
    <property type="evidence" value="ECO:0007669"/>
    <property type="project" value="InterPro"/>
</dbReference>
<evidence type="ECO:0000313" key="5">
    <source>
        <dbReference type="EMBL" id="OWR52574.1"/>
    </source>
</evidence>
<organism evidence="5 6">
    <name type="scientific">Danaus plexippus plexippus</name>
    <dbReference type="NCBI Taxonomy" id="278856"/>
    <lineage>
        <taxon>Eukaryota</taxon>
        <taxon>Metazoa</taxon>
        <taxon>Ecdysozoa</taxon>
        <taxon>Arthropoda</taxon>
        <taxon>Hexapoda</taxon>
        <taxon>Insecta</taxon>
        <taxon>Pterygota</taxon>
        <taxon>Neoptera</taxon>
        <taxon>Endopterygota</taxon>
        <taxon>Lepidoptera</taxon>
        <taxon>Glossata</taxon>
        <taxon>Ditrysia</taxon>
        <taxon>Papilionoidea</taxon>
        <taxon>Nymphalidae</taxon>
        <taxon>Danainae</taxon>
        <taxon>Danaini</taxon>
        <taxon>Danaina</taxon>
        <taxon>Danaus</taxon>
        <taxon>Danaus</taxon>
    </lineage>
</organism>
<dbReference type="InterPro" id="IPR020846">
    <property type="entry name" value="MFS_dom"/>
</dbReference>
<name>A0A212FFR3_DANPL</name>
<proteinExistence type="predicted"/>
<dbReference type="Gene3D" id="1.20.1250.20">
    <property type="entry name" value="MFS general substrate transporter like domains"/>
    <property type="match status" value="1"/>
</dbReference>
<dbReference type="EMBL" id="AGBW02008774">
    <property type="protein sequence ID" value="OWR52574.1"/>
    <property type="molecule type" value="Genomic_DNA"/>
</dbReference>
<dbReference type="eggNOG" id="KOG0255">
    <property type="taxonomic scope" value="Eukaryota"/>
</dbReference>
<dbReference type="GO" id="GO:0016020">
    <property type="term" value="C:membrane"/>
    <property type="evidence" value="ECO:0007669"/>
    <property type="project" value="UniProtKB-SubCell"/>
</dbReference>
<dbReference type="SUPFAM" id="SSF103473">
    <property type="entry name" value="MFS general substrate transporter"/>
    <property type="match status" value="1"/>
</dbReference>
<evidence type="ECO:0000256" key="4">
    <source>
        <dbReference type="ARBA" id="ARBA00023136"/>
    </source>
</evidence>
<dbReference type="OrthoDB" id="5296287at2759"/>
<evidence type="ECO:0000256" key="1">
    <source>
        <dbReference type="ARBA" id="ARBA00004141"/>
    </source>
</evidence>
<keyword evidence="4" id="KW-0472">Membrane</keyword>
<dbReference type="InterPro" id="IPR036259">
    <property type="entry name" value="MFS_trans_sf"/>
</dbReference>
<dbReference type="KEGG" id="dpl:KGM_203168"/>
<evidence type="ECO:0000256" key="2">
    <source>
        <dbReference type="ARBA" id="ARBA00022692"/>
    </source>
</evidence>
<keyword evidence="6" id="KW-1185">Reference proteome</keyword>
<evidence type="ECO:0000313" key="6">
    <source>
        <dbReference type="Proteomes" id="UP000007151"/>
    </source>
</evidence>
<accession>A0A212FFR3</accession>
<dbReference type="InterPro" id="IPR005828">
    <property type="entry name" value="MFS_sugar_transport-like"/>
</dbReference>
<reference evidence="5 6" key="1">
    <citation type="journal article" date="2011" name="Cell">
        <title>The monarch butterfly genome yields insights into long-distance migration.</title>
        <authorList>
            <person name="Zhan S."/>
            <person name="Merlin C."/>
            <person name="Boore J.L."/>
            <person name="Reppert S.M."/>
        </authorList>
    </citation>
    <scope>NUCLEOTIDE SEQUENCE [LARGE SCALE GENOMIC DNA]</scope>
    <source>
        <strain evidence="5">F-2</strain>
    </source>
</reference>
<protein>
    <submittedName>
        <fullName evidence="5">Uncharacterized protein</fullName>
    </submittedName>
</protein>
<keyword evidence="2" id="KW-0812">Transmembrane</keyword>